<gene>
    <name evidence="2" type="ORF">EIM92_08280</name>
</gene>
<dbReference type="EMBL" id="CP034248">
    <property type="protein sequence ID" value="AZK46193.1"/>
    <property type="molecule type" value="Genomic_DNA"/>
</dbReference>
<feature type="transmembrane region" description="Helical" evidence="1">
    <location>
        <begin position="152"/>
        <end position="174"/>
    </location>
</feature>
<reference evidence="2 3" key="1">
    <citation type="submission" date="2018-11" db="EMBL/GenBank/DDBJ databases">
        <title>Genome sequencing of Paenibacillus lentus DSM25539(T).</title>
        <authorList>
            <person name="Kook J.-K."/>
            <person name="Park S.-N."/>
            <person name="Lim Y.K."/>
        </authorList>
    </citation>
    <scope>NUCLEOTIDE SEQUENCE [LARGE SCALE GENOMIC DNA]</scope>
    <source>
        <strain evidence="2 3">DSM 25539</strain>
    </source>
</reference>
<feature type="transmembrane region" description="Helical" evidence="1">
    <location>
        <begin position="79"/>
        <end position="98"/>
    </location>
</feature>
<sequence length="261" mass="28081">MRQALYMYRKELLGMTRNYQLLWIPIVFMLLVVMQPVTSYYMPDILAASGSVPAELISKIPIPGPAEVMGSVLGQYSTFGVLILVIAGMQVVAGERYGGTAALVLVRPVSSASFISAKWAGQMTLMLVSFIASYAMAWYYTALLLGPVPWRIGFIAGGLYILWLMFALSLNLLLSTLLRGSAAAVISLLVVAGLSLGHSLAPAWFAWSPARLLMLANAVIIGSSVESAFASVIMTSLLCLACIGIAIWSLRRQGIPDLRGD</sequence>
<evidence type="ECO:0008006" key="4">
    <source>
        <dbReference type="Google" id="ProtNLM"/>
    </source>
</evidence>
<dbReference type="GO" id="GO:0140359">
    <property type="term" value="F:ABC-type transporter activity"/>
    <property type="evidence" value="ECO:0007669"/>
    <property type="project" value="InterPro"/>
</dbReference>
<feature type="transmembrane region" description="Helical" evidence="1">
    <location>
        <begin position="119"/>
        <end position="140"/>
    </location>
</feature>
<dbReference type="OrthoDB" id="4187110at2"/>
<protein>
    <recommendedName>
        <fullName evidence="4">ABC transporter permease</fullName>
    </recommendedName>
</protein>
<organism evidence="2 3">
    <name type="scientific">Paenibacillus lentus</name>
    <dbReference type="NCBI Taxonomy" id="1338368"/>
    <lineage>
        <taxon>Bacteria</taxon>
        <taxon>Bacillati</taxon>
        <taxon>Bacillota</taxon>
        <taxon>Bacilli</taxon>
        <taxon>Bacillales</taxon>
        <taxon>Paenibacillaceae</taxon>
        <taxon>Paenibacillus</taxon>
    </lineage>
</organism>
<name>A0A3Q8SAH1_9BACL</name>
<keyword evidence="1" id="KW-1133">Transmembrane helix</keyword>
<feature type="transmembrane region" description="Helical" evidence="1">
    <location>
        <begin position="227"/>
        <end position="250"/>
    </location>
</feature>
<evidence type="ECO:0000256" key="1">
    <source>
        <dbReference type="SAM" id="Phobius"/>
    </source>
</evidence>
<dbReference type="RefSeq" id="WP_125082261.1">
    <property type="nucleotide sequence ID" value="NZ_CP034248.1"/>
</dbReference>
<keyword evidence="1" id="KW-0812">Transmembrane</keyword>
<dbReference type="Pfam" id="PF12679">
    <property type="entry name" value="ABC2_membrane_2"/>
    <property type="match status" value="1"/>
</dbReference>
<dbReference type="KEGG" id="plen:EIM92_08280"/>
<feature type="transmembrane region" description="Helical" evidence="1">
    <location>
        <begin position="21"/>
        <end position="42"/>
    </location>
</feature>
<proteinExistence type="predicted"/>
<dbReference type="GO" id="GO:0005886">
    <property type="term" value="C:plasma membrane"/>
    <property type="evidence" value="ECO:0007669"/>
    <property type="project" value="UniProtKB-SubCell"/>
</dbReference>
<keyword evidence="1" id="KW-0472">Membrane</keyword>
<keyword evidence="3" id="KW-1185">Reference proteome</keyword>
<evidence type="ECO:0000313" key="2">
    <source>
        <dbReference type="EMBL" id="AZK46193.1"/>
    </source>
</evidence>
<dbReference type="PANTHER" id="PTHR43471">
    <property type="entry name" value="ABC TRANSPORTER PERMEASE"/>
    <property type="match status" value="1"/>
</dbReference>
<dbReference type="AlphaFoldDB" id="A0A3Q8SAH1"/>
<accession>A0A3Q8SAH1</accession>
<dbReference type="Proteomes" id="UP000273145">
    <property type="component" value="Chromosome"/>
</dbReference>
<evidence type="ECO:0000313" key="3">
    <source>
        <dbReference type="Proteomes" id="UP000273145"/>
    </source>
</evidence>
<feature type="transmembrane region" description="Helical" evidence="1">
    <location>
        <begin position="186"/>
        <end position="207"/>
    </location>
</feature>